<evidence type="ECO:0000313" key="3">
    <source>
        <dbReference type="Proteomes" id="UP000565286"/>
    </source>
</evidence>
<reference evidence="2 3" key="1">
    <citation type="submission" date="2020-08" db="EMBL/GenBank/DDBJ databases">
        <title>Genomic Encyclopedia of Type Strains, Phase IV (KMG-IV): sequencing the most valuable type-strain genomes for metagenomic binning, comparative biology and taxonomic classification.</title>
        <authorList>
            <person name="Goeker M."/>
        </authorList>
    </citation>
    <scope>NUCLEOTIDE SEQUENCE [LARGE SCALE GENOMIC DNA]</scope>
    <source>
        <strain evidence="2 3">DSM 26438</strain>
    </source>
</reference>
<dbReference type="InterPro" id="IPR053167">
    <property type="entry name" value="Spore_coat_component"/>
</dbReference>
<comment type="caution">
    <text evidence="2">The sequence shown here is derived from an EMBL/GenBank/DDBJ whole genome shotgun (WGS) entry which is preliminary data.</text>
</comment>
<dbReference type="EMBL" id="JACIDV010000015">
    <property type="protein sequence ID" value="MBB3948145.1"/>
    <property type="molecule type" value="Genomic_DNA"/>
</dbReference>
<organism evidence="2 3">
    <name type="scientific">Rhizobium skierniewicense</name>
    <dbReference type="NCBI Taxonomy" id="984260"/>
    <lineage>
        <taxon>Bacteria</taxon>
        <taxon>Pseudomonadati</taxon>
        <taxon>Pseudomonadota</taxon>
        <taxon>Alphaproteobacteria</taxon>
        <taxon>Hyphomicrobiales</taxon>
        <taxon>Rhizobiaceae</taxon>
        <taxon>Rhizobium/Agrobacterium group</taxon>
        <taxon>Rhizobium</taxon>
    </lineage>
</organism>
<keyword evidence="2" id="KW-0946">Virion</keyword>
<protein>
    <submittedName>
        <fullName evidence="2">Spore coat protein U-like protein</fullName>
    </submittedName>
</protein>
<evidence type="ECO:0000259" key="1">
    <source>
        <dbReference type="Pfam" id="PF05229"/>
    </source>
</evidence>
<dbReference type="Pfam" id="PF05229">
    <property type="entry name" value="SCPU"/>
    <property type="match status" value="1"/>
</dbReference>
<evidence type="ECO:0000313" key="2">
    <source>
        <dbReference type="EMBL" id="MBB3948145.1"/>
    </source>
</evidence>
<dbReference type="AlphaFoldDB" id="A0A7W6C9H2"/>
<dbReference type="InterPro" id="IPR007893">
    <property type="entry name" value="Spore_coat_U/FanG"/>
</dbReference>
<feature type="domain" description="Spore coat protein U/FanG" evidence="1">
    <location>
        <begin position="35"/>
        <end position="170"/>
    </location>
</feature>
<accession>A0A7W6C9H2</accession>
<name>A0A7W6C9H2_9HYPH</name>
<gene>
    <name evidence="2" type="ORF">GGQ73_004119</name>
</gene>
<sequence>MRETGDKRMAFGVSRGLLILVGLLSEPSQSLAQVATTTFAVQMTIQGECKINSAGTLNFGNRVLLDSNVDQTSDIVVLCTASTPFTIGLSAGSGANATVSNRLLTSAGGATIGYSLYTNSSRTSVWGNTVGVDRQASTGTGAAQNFTVFGRVAAQTTPVIGTYNDTVTVTINY</sequence>
<keyword evidence="2" id="KW-0167">Capsid protein</keyword>
<dbReference type="PANTHER" id="PTHR37089:SF4">
    <property type="entry name" value="EXPORTED PROTEIN"/>
    <property type="match status" value="1"/>
</dbReference>
<dbReference type="PANTHER" id="PTHR37089">
    <property type="entry name" value="PROTEIN U-RELATED"/>
    <property type="match status" value="1"/>
</dbReference>
<proteinExistence type="predicted"/>
<dbReference type="SMART" id="SM00972">
    <property type="entry name" value="SCPU"/>
    <property type="match status" value="1"/>
</dbReference>
<dbReference type="Proteomes" id="UP000565286">
    <property type="component" value="Unassembled WGS sequence"/>
</dbReference>
<keyword evidence="3" id="KW-1185">Reference proteome</keyword>